<evidence type="ECO:0000313" key="1">
    <source>
        <dbReference type="EMBL" id="KAJ8370945.1"/>
    </source>
</evidence>
<dbReference type="OrthoDB" id="8612865at2759"/>
<dbReference type="AlphaFoldDB" id="A0A9Q1G105"/>
<sequence>MKDQQTMYKIMSFERKCCSSVERLRAALQGHLQSGVPCLDLWEKTLSFFTLRKAILFHNGYSRCTREALRIFPAPEEDLLPLCCQQ</sequence>
<dbReference type="EMBL" id="JAINUF010000003">
    <property type="protein sequence ID" value="KAJ8370945.1"/>
    <property type="molecule type" value="Genomic_DNA"/>
</dbReference>
<name>A0A9Q1G105_SYNKA</name>
<gene>
    <name evidence="1" type="ORF">SKAU_G00109730</name>
</gene>
<proteinExistence type="predicted"/>
<accession>A0A9Q1G105</accession>
<evidence type="ECO:0000313" key="2">
    <source>
        <dbReference type="Proteomes" id="UP001152622"/>
    </source>
</evidence>
<reference evidence="1" key="1">
    <citation type="journal article" date="2023" name="Science">
        <title>Genome structures resolve the early diversification of teleost fishes.</title>
        <authorList>
            <person name="Parey E."/>
            <person name="Louis A."/>
            <person name="Montfort J."/>
            <person name="Bouchez O."/>
            <person name="Roques C."/>
            <person name="Iampietro C."/>
            <person name="Lluch J."/>
            <person name="Castinel A."/>
            <person name="Donnadieu C."/>
            <person name="Desvignes T."/>
            <person name="Floi Bucao C."/>
            <person name="Jouanno E."/>
            <person name="Wen M."/>
            <person name="Mejri S."/>
            <person name="Dirks R."/>
            <person name="Jansen H."/>
            <person name="Henkel C."/>
            <person name="Chen W.J."/>
            <person name="Zahm M."/>
            <person name="Cabau C."/>
            <person name="Klopp C."/>
            <person name="Thompson A.W."/>
            <person name="Robinson-Rechavi M."/>
            <person name="Braasch I."/>
            <person name="Lecointre G."/>
            <person name="Bobe J."/>
            <person name="Postlethwait J.H."/>
            <person name="Berthelot C."/>
            <person name="Roest Crollius H."/>
            <person name="Guiguen Y."/>
        </authorList>
    </citation>
    <scope>NUCLEOTIDE SEQUENCE</scope>
    <source>
        <strain evidence="1">WJC10195</strain>
    </source>
</reference>
<keyword evidence="2" id="KW-1185">Reference proteome</keyword>
<protein>
    <submittedName>
        <fullName evidence="1">Uncharacterized protein</fullName>
    </submittedName>
</protein>
<organism evidence="1 2">
    <name type="scientific">Synaphobranchus kaupii</name>
    <name type="common">Kaup's arrowtooth eel</name>
    <dbReference type="NCBI Taxonomy" id="118154"/>
    <lineage>
        <taxon>Eukaryota</taxon>
        <taxon>Metazoa</taxon>
        <taxon>Chordata</taxon>
        <taxon>Craniata</taxon>
        <taxon>Vertebrata</taxon>
        <taxon>Euteleostomi</taxon>
        <taxon>Actinopterygii</taxon>
        <taxon>Neopterygii</taxon>
        <taxon>Teleostei</taxon>
        <taxon>Anguilliformes</taxon>
        <taxon>Synaphobranchidae</taxon>
        <taxon>Synaphobranchus</taxon>
    </lineage>
</organism>
<comment type="caution">
    <text evidence="1">The sequence shown here is derived from an EMBL/GenBank/DDBJ whole genome shotgun (WGS) entry which is preliminary data.</text>
</comment>
<dbReference type="Proteomes" id="UP001152622">
    <property type="component" value="Chromosome 3"/>
</dbReference>